<evidence type="ECO:0000313" key="2">
    <source>
        <dbReference type="EMBL" id="AVP99896.1"/>
    </source>
</evidence>
<dbReference type="KEGG" id="xba:C7S18_23155"/>
<keyword evidence="3" id="KW-1185">Reference proteome</keyword>
<dbReference type="InterPro" id="IPR029063">
    <property type="entry name" value="SAM-dependent_MTases_sf"/>
</dbReference>
<dbReference type="PANTHER" id="PTHR34203:SF15">
    <property type="entry name" value="SLL1173 PROTEIN"/>
    <property type="match status" value="1"/>
</dbReference>
<reference evidence="2 3" key="1">
    <citation type="submission" date="2018-03" db="EMBL/GenBank/DDBJ databases">
        <title>Ahniella affigens gen. nov., sp. nov., a gammaproteobacterium isolated from sandy soil near a stream.</title>
        <authorList>
            <person name="Ko Y."/>
            <person name="Kim J.-H."/>
        </authorList>
    </citation>
    <scope>NUCLEOTIDE SEQUENCE [LARGE SCALE GENOMIC DNA]</scope>
    <source>
        <strain evidence="2 3">D13</strain>
    </source>
</reference>
<sequence length="278" mass="30839">MFARRLIPWLRHLGQAGLTQPTALSILTNDLIGRAVLSEGRYERDELEAMRQVLKACAAGDVMVDVGANIGNHALALADLFRTVVCYEPHPITLHLLAANVMVNQAKHIRIRPLGLSDQDGPSRLQVVCDGNLGSAQARPELTDGEPIQLCTGDADLDRELESGRRVDFLKIDVEGMEPQVAQGLQQRLRQDQPLIAFEALTPPAFADMRERLLACGYQHFAAFSRPDDRYGRGLRILRRLFVGYRIGLQLIDAENLDCANMILAVPDRFARALELPS</sequence>
<dbReference type="SUPFAM" id="SSF53335">
    <property type="entry name" value="S-adenosyl-L-methionine-dependent methyltransferases"/>
    <property type="match status" value="1"/>
</dbReference>
<dbReference type="InterPro" id="IPR052514">
    <property type="entry name" value="SAM-dependent_MTase"/>
</dbReference>
<proteinExistence type="predicted"/>
<protein>
    <recommendedName>
        <fullName evidence="1">Methyltransferase FkbM domain-containing protein</fullName>
    </recommendedName>
</protein>
<evidence type="ECO:0000313" key="3">
    <source>
        <dbReference type="Proteomes" id="UP000241074"/>
    </source>
</evidence>
<dbReference type="Gene3D" id="3.40.50.150">
    <property type="entry name" value="Vaccinia Virus protein VP39"/>
    <property type="match status" value="1"/>
</dbReference>
<dbReference type="EMBL" id="CP027860">
    <property type="protein sequence ID" value="AVP99896.1"/>
    <property type="molecule type" value="Genomic_DNA"/>
</dbReference>
<reference evidence="2 3" key="2">
    <citation type="submission" date="2018-03" db="EMBL/GenBank/DDBJ databases">
        <authorList>
            <person name="Keele B.F."/>
        </authorList>
    </citation>
    <scope>NUCLEOTIDE SEQUENCE [LARGE SCALE GENOMIC DNA]</scope>
    <source>
        <strain evidence="2 3">D13</strain>
    </source>
</reference>
<evidence type="ECO:0000259" key="1">
    <source>
        <dbReference type="Pfam" id="PF05050"/>
    </source>
</evidence>
<feature type="domain" description="Methyltransferase FkbM" evidence="1">
    <location>
        <begin position="65"/>
        <end position="219"/>
    </location>
</feature>
<dbReference type="AlphaFoldDB" id="A0A2P1PYH8"/>
<gene>
    <name evidence="2" type="ORF">C7S18_23155</name>
</gene>
<organism evidence="2 3">
    <name type="scientific">Ahniella affigens</name>
    <dbReference type="NCBI Taxonomy" id="2021234"/>
    <lineage>
        <taxon>Bacteria</taxon>
        <taxon>Pseudomonadati</taxon>
        <taxon>Pseudomonadota</taxon>
        <taxon>Gammaproteobacteria</taxon>
        <taxon>Lysobacterales</taxon>
        <taxon>Rhodanobacteraceae</taxon>
        <taxon>Ahniella</taxon>
    </lineage>
</organism>
<dbReference type="InterPro" id="IPR006342">
    <property type="entry name" value="FkbM_mtfrase"/>
</dbReference>
<name>A0A2P1PYH8_9GAMM</name>
<dbReference type="NCBIfam" id="TIGR01444">
    <property type="entry name" value="fkbM_fam"/>
    <property type="match status" value="1"/>
</dbReference>
<accession>A0A2P1PYH8</accession>
<dbReference type="PANTHER" id="PTHR34203">
    <property type="entry name" value="METHYLTRANSFERASE, FKBM FAMILY PROTEIN"/>
    <property type="match status" value="1"/>
</dbReference>
<dbReference type="Proteomes" id="UP000241074">
    <property type="component" value="Chromosome"/>
</dbReference>
<dbReference type="Pfam" id="PF05050">
    <property type="entry name" value="Methyltransf_21"/>
    <property type="match status" value="1"/>
</dbReference>